<dbReference type="AlphaFoldDB" id="A0A0D0UW55"/>
<sequence>MIVGVVQQHFTGNSQDEEGTDKKDNVTLASDWVLSLIFIFGHIFGPMIPSIILTQVKTAMTLRFEYTLVNEPIERSSETSSEAPVRIPNEYPSFPKPIFLSSLFSLFTSIVIIETITYTIPDLVFLSITPLTVFITVPIVFGGTALGAVWCGKFRQWWRYSEVWIPAKKATNTFEENRKDLDEAEVALLPSEERVMT</sequence>
<keyword evidence="1" id="KW-1133">Transmembrane helix</keyword>
<dbReference type="Proteomes" id="UP000053392">
    <property type="component" value="Unassembled WGS sequence"/>
</dbReference>
<dbReference type="OrthoDB" id="2574384at2759"/>
<dbReference type="HOGENOM" id="CLU_104271_0_0_1"/>
<keyword evidence="3" id="KW-1185">Reference proteome</keyword>
<protein>
    <submittedName>
        <fullName evidence="2">Uncharacterized protein</fullName>
    </submittedName>
</protein>
<evidence type="ECO:0000313" key="3">
    <source>
        <dbReference type="Proteomes" id="UP000053392"/>
    </source>
</evidence>
<feature type="transmembrane region" description="Helical" evidence="1">
    <location>
        <begin position="124"/>
        <end position="151"/>
    </location>
</feature>
<organism evidence="2 3">
    <name type="scientific">Cryptococcus deuterogattii Ram5</name>
    <dbReference type="NCBI Taxonomy" id="1296110"/>
    <lineage>
        <taxon>Eukaryota</taxon>
        <taxon>Fungi</taxon>
        <taxon>Dikarya</taxon>
        <taxon>Basidiomycota</taxon>
        <taxon>Agaricomycotina</taxon>
        <taxon>Tremellomycetes</taxon>
        <taxon>Tremellales</taxon>
        <taxon>Cryptococcaceae</taxon>
        <taxon>Cryptococcus</taxon>
        <taxon>Cryptococcus gattii species complex</taxon>
    </lineage>
</organism>
<proteinExistence type="predicted"/>
<keyword evidence="1" id="KW-0812">Transmembrane</keyword>
<accession>A0A0D0UW55</accession>
<evidence type="ECO:0000313" key="2">
    <source>
        <dbReference type="EMBL" id="KIR38369.1"/>
    </source>
</evidence>
<dbReference type="EMBL" id="KN847911">
    <property type="protein sequence ID" value="KIR38369.1"/>
    <property type="molecule type" value="Genomic_DNA"/>
</dbReference>
<keyword evidence="1" id="KW-0472">Membrane</keyword>
<reference evidence="2 3" key="1">
    <citation type="submission" date="2015-01" db="EMBL/GenBank/DDBJ databases">
        <title>The Genome Sequence of Cryptococcus gattii Ram5.</title>
        <authorList>
            <consortium name="The Broad Institute Genomics Platform"/>
            <person name="Cuomo C."/>
            <person name="Litvintseva A."/>
            <person name="Chen Y."/>
            <person name="Heitman J."/>
            <person name="Sun S."/>
            <person name="Springer D."/>
            <person name="Dromer F."/>
            <person name="Young S."/>
            <person name="Zeng Q."/>
            <person name="Gargeya S."/>
            <person name="Abouelleil A."/>
            <person name="Alvarado L."/>
            <person name="Chapman S.B."/>
            <person name="Gainer-Dewar J."/>
            <person name="Goldberg J."/>
            <person name="Griggs A."/>
            <person name="Gujja S."/>
            <person name="Hansen M."/>
            <person name="Howarth C."/>
            <person name="Imamovic A."/>
            <person name="Larimer J."/>
            <person name="Murphy C."/>
            <person name="Naylor J."/>
            <person name="Pearson M."/>
            <person name="Priest M."/>
            <person name="Roberts A."/>
            <person name="Saif S."/>
            <person name="Shea T."/>
            <person name="Sykes S."/>
            <person name="Wortman J."/>
            <person name="Nusbaum C."/>
            <person name="Birren B."/>
        </authorList>
    </citation>
    <scope>NUCLEOTIDE SEQUENCE [LARGE SCALE GENOMIC DNA]</scope>
    <source>
        <strain evidence="2 3">Ram5</strain>
    </source>
</reference>
<name>A0A0D0UW55_9TREE</name>
<feature type="transmembrane region" description="Helical" evidence="1">
    <location>
        <begin position="32"/>
        <end position="53"/>
    </location>
</feature>
<gene>
    <name evidence="2" type="ORF">I313_05943</name>
</gene>
<evidence type="ECO:0000256" key="1">
    <source>
        <dbReference type="SAM" id="Phobius"/>
    </source>
</evidence>
<feature type="transmembrane region" description="Helical" evidence="1">
    <location>
        <begin position="98"/>
        <end position="118"/>
    </location>
</feature>